<reference evidence="9" key="1">
    <citation type="submission" date="2020-10" db="EMBL/GenBank/DDBJ databases">
        <authorList>
            <person name="Gilroy R."/>
        </authorList>
    </citation>
    <scope>NUCLEOTIDE SEQUENCE</scope>
    <source>
        <strain evidence="9">ChiW16-3235</strain>
    </source>
</reference>
<dbReference type="InterPro" id="IPR031338">
    <property type="entry name" value="KDPG/KHG_AS_2"/>
</dbReference>
<dbReference type="Pfam" id="PF01081">
    <property type="entry name" value="Aldolase"/>
    <property type="match status" value="1"/>
</dbReference>
<dbReference type="PANTHER" id="PTHR30246:SF1">
    <property type="entry name" value="2-DEHYDRO-3-DEOXY-6-PHOSPHOGALACTONATE ALDOLASE-RELATED"/>
    <property type="match status" value="1"/>
</dbReference>
<comment type="similarity">
    <text evidence="3">Belongs to the KHG/KDPG aldolase family.</text>
</comment>
<dbReference type="Proteomes" id="UP000823913">
    <property type="component" value="Unassembled WGS sequence"/>
</dbReference>
<proteinExistence type="inferred from homology"/>
<dbReference type="EMBL" id="DVHK01000020">
    <property type="protein sequence ID" value="HIR66586.1"/>
    <property type="molecule type" value="Genomic_DNA"/>
</dbReference>
<dbReference type="NCBIfam" id="TIGR01182">
    <property type="entry name" value="eda"/>
    <property type="match status" value="1"/>
</dbReference>
<gene>
    <name evidence="9" type="primary">eda</name>
    <name evidence="9" type="ORF">IAB94_00895</name>
</gene>
<dbReference type="PROSITE" id="PS00159">
    <property type="entry name" value="ALDOLASE_KDPG_KHG_1"/>
    <property type="match status" value="1"/>
</dbReference>
<dbReference type="InterPro" id="IPR031337">
    <property type="entry name" value="KDPG/KHG_AS_1"/>
</dbReference>
<dbReference type="GO" id="GO:0008675">
    <property type="term" value="F:2-dehydro-3-deoxy-phosphogluconate aldolase activity"/>
    <property type="evidence" value="ECO:0007669"/>
    <property type="project" value="UniProtKB-EC"/>
</dbReference>
<comment type="caution">
    <text evidence="9">The sequence shown here is derived from an EMBL/GenBank/DDBJ whole genome shotgun (WGS) entry which is preliminary data.</text>
</comment>
<keyword evidence="6 9" id="KW-0456">Lyase</keyword>
<reference evidence="9" key="2">
    <citation type="journal article" date="2021" name="PeerJ">
        <title>Extensive microbial diversity within the chicken gut microbiome revealed by metagenomics and culture.</title>
        <authorList>
            <person name="Gilroy R."/>
            <person name="Ravi A."/>
            <person name="Getino M."/>
            <person name="Pursley I."/>
            <person name="Horton D.L."/>
            <person name="Alikhan N.F."/>
            <person name="Baker D."/>
            <person name="Gharbi K."/>
            <person name="Hall N."/>
            <person name="Watson M."/>
            <person name="Adriaenssens E.M."/>
            <person name="Foster-Nyarko E."/>
            <person name="Jarju S."/>
            <person name="Secka A."/>
            <person name="Antonio M."/>
            <person name="Oren A."/>
            <person name="Chaudhuri R.R."/>
            <person name="La Ragione R."/>
            <person name="Hildebrand F."/>
            <person name="Pallen M.J."/>
        </authorList>
    </citation>
    <scope>NUCLEOTIDE SEQUENCE</scope>
    <source>
        <strain evidence="9">ChiW16-3235</strain>
    </source>
</reference>
<evidence type="ECO:0000256" key="5">
    <source>
        <dbReference type="ARBA" id="ARBA00013063"/>
    </source>
</evidence>
<dbReference type="CDD" id="cd00452">
    <property type="entry name" value="KDPG_aldolase"/>
    <property type="match status" value="1"/>
</dbReference>
<evidence type="ECO:0000256" key="3">
    <source>
        <dbReference type="ARBA" id="ARBA00006906"/>
    </source>
</evidence>
<dbReference type="PROSITE" id="PS00160">
    <property type="entry name" value="ALDOLASE_KDPG_KHG_2"/>
    <property type="match status" value="1"/>
</dbReference>
<comment type="subunit">
    <text evidence="4">Homotrimer.</text>
</comment>
<keyword evidence="7" id="KW-0704">Schiff base</keyword>
<evidence type="ECO:0000313" key="9">
    <source>
        <dbReference type="EMBL" id="HIR66586.1"/>
    </source>
</evidence>
<evidence type="ECO:0000256" key="4">
    <source>
        <dbReference type="ARBA" id="ARBA00011233"/>
    </source>
</evidence>
<evidence type="ECO:0000313" key="10">
    <source>
        <dbReference type="Proteomes" id="UP000823913"/>
    </source>
</evidence>
<sequence length="321" mass="34317">MDDIVEQLGCIGIVPVIKLEKVENAEKLAKALRDGGINCAEVTFRAAGADKVISRMVKAYPDMLVGAGTVLTCEQADAAYAAGAKFCVAPGLNPKVVKHCLDSGIPFAPGLSSASEIEQAIELGLDFVKFFPAEQAGGLAYIKSVCGPYTSMRFMPTGGVSADNLNTYLSYDKIVCCGGSWIVPSKMLDEENWEGITALCRQAVDKMLGFQMVHVGINCQSPEEAEGVADMFDNAFGFAKKVGNSSVFASTCVECMKQPFKGKMGHIAVATNSVKRAMYQLKARGYTIDEQSIKCDAKGNPTVAYLKDDFGGFAVHLVLKK</sequence>
<evidence type="ECO:0000256" key="8">
    <source>
        <dbReference type="ARBA" id="ARBA00023277"/>
    </source>
</evidence>
<name>A0A9D1E5J0_9FIRM</name>
<dbReference type="Gene3D" id="3.20.20.70">
    <property type="entry name" value="Aldolase class I"/>
    <property type="match status" value="1"/>
</dbReference>
<comment type="pathway">
    <text evidence="2">Carbohydrate acid metabolism; 2-dehydro-3-deoxy-D-gluconate degradation; D-glyceraldehyde 3-phosphate and pyruvate from 2-dehydro-3-deoxy-D-gluconate: step 2/2.</text>
</comment>
<comment type="catalytic activity">
    <reaction evidence="1">
        <text>2-dehydro-3-deoxy-6-phospho-D-gluconate = D-glyceraldehyde 3-phosphate + pyruvate</text>
        <dbReference type="Rhea" id="RHEA:17089"/>
        <dbReference type="ChEBI" id="CHEBI:15361"/>
        <dbReference type="ChEBI" id="CHEBI:57569"/>
        <dbReference type="ChEBI" id="CHEBI:59776"/>
        <dbReference type="EC" id="4.1.2.14"/>
    </reaction>
</comment>
<dbReference type="AlphaFoldDB" id="A0A9D1E5J0"/>
<accession>A0A9D1E5J0</accession>
<evidence type="ECO:0000256" key="2">
    <source>
        <dbReference type="ARBA" id="ARBA00004736"/>
    </source>
</evidence>
<evidence type="ECO:0000256" key="7">
    <source>
        <dbReference type="ARBA" id="ARBA00023270"/>
    </source>
</evidence>
<keyword evidence="8" id="KW-0119">Carbohydrate metabolism</keyword>
<dbReference type="InterPro" id="IPR013785">
    <property type="entry name" value="Aldolase_TIM"/>
</dbReference>
<protein>
    <recommendedName>
        <fullName evidence="5">2-dehydro-3-deoxy-phosphogluconate aldolase</fullName>
        <ecNumber evidence="5">4.1.2.14</ecNumber>
    </recommendedName>
</protein>
<dbReference type="NCBIfam" id="NF004325">
    <property type="entry name" value="PRK05718.1"/>
    <property type="match status" value="1"/>
</dbReference>
<dbReference type="EC" id="4.1.2.14" evidence="5"/>
<organism evidence="9 10">
    <name type="scientific">Candidatus Coproplasma avicola</name>
    <dbReference type="NCBI Taxonomy" id="2840744"/>
    <lineage>
        <taxon>Bacteria</taxon>
        <taxon>Bacillati</taxon>
        <taxon>Bacillota</taxon>
        <taxon>Clostridia</taxon>
        <taxon>Eubacteriales</taxon>
        <taxon>Candidatus Coproplasma</taxon>
    </lineage>
</organism>
<dbReference type="SUPFAM" id="SSF51569">
    <property type="entry name" value="Aldolase"/>
    <property type="match status" value="1"/>
</dbReference>
<dbReference type="PANTHER" id="PTHR30246">
    <property type="entry name" value="2-KETO-3-DEOXY-6-PHOSPHOGLUCONATE ALDOLASE"/>
    <property type="match status" value="1"/>
</dbReference>
<evidence type="ECO:0000256" key="6">
    <source>
        <dbReference type="ARBA" id="ARBA00023239"/>
    </source>
</evidence>
<dbReference type="InterPro" id="IPR000887">
    <property type="entry name" value="Aldlse_KDPG_KHG"/>
</dbReference>
<evidence type="ECO:0000256" key="1">
    <source>
        <dbReference type="ARBA" id="ARBA00000654"/>
    </source>
</evidence>